<gene>
    <name evidence="2" type="ORF">FQV27_15335</name>
</gene>
<keyword evidence="1" id="KW-0732">Signal</keyword>
<sequence>MNRKMLRALMLMLFVAPNSLHARGEVIEIDRTEIDDLLRGSGCPRDSAKQYTSITAGMIYIECLTRVLERLGCMEPPEGGSPSFDRGLQCLREANGRPKGTGGGQRIDDVRLMLGAYASDGDGSVPLMGISLEGRDVRTLAADAILDPFVTSEAPLAGAEAVRDRYGIELMARDGGGFTIGRVSVGGPAFLQGKGFGTGDALEQVIFDTPGQDAEACGDMHCIHEVASRNEFGEAIRIGADLILQAEAPDSPPWIEVRTDKRQDLLRKYMNQILWAKLGLVIVDGDGGGYAKVHKVRGQGPADQVGLTEGQKILSQHEPKNWERRNDQRRLQGADYIIDGVYDALNESYFIGIIGFYSGAIGEKPQHRKITVNPGAIVFDGGVVALDADREFSAVNPGRDRREAERNWKLASERKAQEIEAARPREFVMFEEAERSILELVYRGEYAAAANYVPQRAEYTPSVDSIFMDPVRRMIHSGYSAMRWKPLVKDYAIWRASVLGACPGDGRALTVVTTTTEDGRIVGEESRQYFFNPDFYRITVELDNFDTGTGMNAFRLPWAEFFGQLSCNSEFLSTMDRNMVEFYDY</sequence>
<dbReference type="EMBL" id="VOPL01000007">
    <property type="protein sequence ID" value="TXB67470.1"/>
    <property type="molecule type" value="Genomic_DNA"/>
</dbReference>
<proteinExistence type="predicted"/>
<protein>
    <submittedName>
        <fullName evidence="2">Uncharacterized protein</fullName>
    </submittedName>
</protein>
<organism evidence="2 3">
    <name type="scientific">Paracoccus aurantiacus</name>
    <dbReference type="NCBI Taxonomy" id="2599412"/>
    <lineage>
        <taxon>Bacteria</taxon>
        <taxon>Pseudomonadati</taxon>
        <taxon>Pseudomonadota</taxon>
        <taxon>Alphaproteobacteria</taxon>
        <taxon>Rhodobacterales</taxon>
        <taxon>Paracoccaceae</taxon>
        <taxon>Paracoccus</taxon>
    </lineage>
</organism>
<name>A0A5C6S0T3_9RHOB</name>
<evidence type="ECO:0000256" key="1">
    <source>
        <dbReference type="SAM" id="SignalP"/>
    </source>
</evidence>
<comment type="caution">
    <text evidence="2">The sequence shown here is derived from an EMBL/GenBank/DDBJ whole genome shotgun (WGS) entry which is preliminary data.</text>
</comment>
<feature type="signal peptide" evidence="1">
    <location>
        <begin position="1"/>
        <end position="22"/>
    </location>
</feature>
<keyword evidence="3" id="KW-1185">Reference proteome</keyword>
<accession>A0A5C6S0T3</accession>
<dbReference type="RefSeq" id="WP_147100191.1">
    <property type="nucleotide sequence ID" value="NZ_JBHUFH010000010.1"/>
</dbReference>
<feature type="chain" id="PRO_5022983111" evidence="1">
    <location>
        <begin position="23"/>
        <end position="585"/>
    </location>
</feature>
<dbReference type="AlphaFoldDB" id="A0A5C6S0T3"/>
<evidence type="ECO:0000313" key="2">
    <source>
        <dbReference type="EMBL" id="TXB67470.1"/>
    </source>
</evidence>
<evidence type="ECO:0000313" key="3">
    <source>
        <dbReference type="Proteomes" id="UP000321562"/>
    </source>
</evidence>
<dbReference type="Proteomes" id="UP000321562">
    <property type="component" value="Unassembled WGS sequence"/>
</dbReference>
<reference evidence="2 3" key="1">
    <citation type="submission" date="2019-08" db="EMBL/GenBank/DDBJ databases">
        <authorList>
            <person name="Ye J."/>
        </authorList>
    </citation>
    <scope>NUCLEOTIDE SEQUENCE [LARGE SCALE GENOMIC DNA]</scope>
    <source>
        <strain evidence="2 3">TK008</strain>
    </source>
</reference>